<evidence type="ECO:0000313" key="1">
    <source>
        <dbReference type="EMBL" id="KAI4311461.1"/>
    </source>
</evidence>
<protein>
    <submittedName>
        <fullName evidence="1">Uncharacterized protein</fullName>
    </submittedName>
</protein>
<comment type="caution">
    <text evidence="1">The sequence shown here is derived from an EMBL/GenBank/DDBJ whole genome shotgun (WGS) entry which is preliminary data.</text>
</comment>
<keyword evidence="2" id="KW-1185">Reference proteome</keyword>
<name>A0ACB9LJB6_9MYRT</name>
<proteinExistence type="predicted"/>
<evidence type="ECO:0000313" key="2">
    <source>
        <dbReference type="Proteomes" id="UP001057402"/>
    </source>
</evidence>
<accession>A0ACB9LJB6</accession>
<dbReference type="EMBL" id="CM042890">
    <property type="protein sequence ID" value="KAI4311461.1"/>
    <property type="molecule type" value="Genomic_DNA"/>
</dbReference>
<gene>
    <name evidence="1" type="ORF">MLD38_036355</name>
</gene>
<reference evidence="2" key="1">
    <citation type="journal article" date="2023" name="Front. Plant Sci.">
        <title>Chromosomal-level genome assembly of Melastoma candidum provides insights into trichome evolution.</title>
        <authorList>
            <person name="Zhong Y."/>
            <person name="Wu W."/>
            <person name="Sun C."/>
            <person name="Zou P."/>
            <person name="Liu Y."/>
            <person name="Dai S."/>
            <person name="Zhou R."/>
        </authorList>
    </citation>
    <scope>NUCLEOTIDE SEQUENCE [LARGE SCALE GENOMIC DNA]</scope>
</reference>
<organism evidence="1 2">
    <name type="scientific">Melastoma candidum</name>
    <dbReference type="NCBI Taxonomy" id="119954"/>
    <lineage>
        <taxon>Eukaryota</taxon>
        <taxon>Viridiplantae</taxon>
        <taxon>Streptophyta</taxon>
        <taxon>Embryophyta</taxon>
        <taxon>Tracheophyta</taxon>
        <taxon>Spermatophyta</taxon>
        <taxon>Magnoliopsida</taxon>
        <taxon>eudicotyledons</taxon>
        <taxon>Gunneridae</taxon>
        <taxon>Pentapetalae</taxon>
        <taxon>rosids</taxon>
        <taxon>malvids</taxon>
        <taxon>Myrtales</taxon>
        <taxon>Melastomataceae</taxon>
        <taxon>Melastomatoideae</taxon>
        <taxon>Melastomateae</taxon>
        <taxon>Melastoma</taxon>
    </lineage>
</organism>
<dbReference type="Proteomes" id="UP001057402">
    <property type="component" value="Chromosome 11"/>
</dbReference>
<sequence length="67" mass="7802">MECALSRELVVRVLRDPAIRRLETRITELEMEVAEMEVVETELKEANKERADILSNLQAQPFYNVDP</sequence>